<proteinExistence type="inferred from homology"/>
<gene>
    <name evidence="4" type="ORF">J2W68_001067</name>
</gene>
<dbReference type="InterPro" id="IPR023346">
    <property type="entry name" value="Lysozyme-like_dom_sf"/>
</dbReference>
<keyword evidence="2" id="KW-0732">Signal</keyword>
<dbReference type="PANTHER" id="PTHR37423">
    <property type="entry name" value="SOLUBLE LYTIC MUREIN TRANSGLYCOSYLASE-RELATED"/>
    <property type="match status" value="1"/>
</dbReference>
<feature type="domain" description="Transglycosylase SLT" evidence="3">
    <location>
        <begin position="131"/>
        <end position="226"/>
    </location>
</feature>
<evidence type="ECO:0000259" key="3">
    <source>
        <dbReference type="Pfam" id="PF01464"/>
    </source>
</evidence>
<dbReference type="CDD" id="cd00254">
    <property type="entry name" value="LT-like"/>
    <property type="match status" value="1"/>
</dbReference>
<dbReference type="Gene3D" id="1.10.530.10">
    <property type="match status" value="1"/>
</dbReference>
<feature type="signal peptide" evidence="2">
    <location>
        <begin position="1"/>
        <end position="28"/>
    </location>
</feature>
<reference evidence="4 5" key="1">
    <citation type="submission" date="2023-07" db="EMBL/GenBank/DDBJ databases">
        <title>Sorghum-associated microbial communities from plants grown in Nebraska, USA.</title>
        <authorList>
            <person name="Schachtman D."/>
        </authorList>
    </citation>
    <scope>NUCLEOTIDE SEQUENCE [LARGE SCALE GENOMIC DNA]</scope>
    <source>
        <strain evidence="4 5">4099</strain>
    </source>
</reference>
<keyword evidence="5" id="KW-1185">Reference proteome</keyword>
<sequence length="263" mass="28199">MSQLQPMSHRWTAVLVVAALMAAAPVEARTVWRCVKGGTVSLSTAPEPGSTCEAREIADGAVQTPNLWGSMGVFSGVLYEREQDGVLVYGTRRLPGAREYLRFTAQTPPGEPAHEGLGKVGAPQLKPHSALFAANAKTYGLDEAWLRAIAHAESGFDATAVSPKGARGVMQLMPDVIADYGVVDPDAPAESIRAGARHLRGLLRRYDGDRTLALAAYNAGIGTVTRFDGVPPYAETRAYIDKVQALYVRYRAALGNPIERPEI</sequence>
<feature type="chain" id="PRO_5045174377" description="Transglycosylase SLT domain-containing protein" evidence="2">
    <location>
        <begin position="29"/>
        <end position="263"/>
    </location>
</feature>
<dbReference type="SUPFAM" id="SSF53955">
    <property type="entry name" value="Lysozyme-like"/>
    <property type="match status" value="1"/>
</dbReference>
<evidence type="ECO:0000313" key="5">
    <source>
        <dbReference type="Proteomes" id="UP001256588"/>
    </source>
</evidence>
<dbReference type="Proteomes" id="UP001256588">
    <property type="component" value="Unassembled WGS sequence"/>
</dbReference>
<protein>
    <recommendedName>
        <fullName evidence="3">Transglycosylase SLT domain-containing protein</fullName>
    </recommendedName>
</protein>
<accession>A0ABU1XUB5</accession>
<dbReference type="Pfam" id="PF01464">
    <property type="entry name" value="SLT"/>
    <property type="match status" value="1"/>
</dbReference>
<comment type="similarity">
    <text evidence="1">Belongs to the transglycosylase Slt family.</text>
</comment>
<dbReference type="EMBL" id="JAVDWO010000003">
    <property type="protein sequence ID" value="MDR7192359.1"/>
    <property type="molecule type" value="Genomic_DNA"/>
</dbReference>
<comment type="caution">
    <text evidence="4">The sequence shown here is derived from an EMBL/GenBank/DDBJ whole genome shotgun (WGS) entry which is preliminary data.</text>
</comment>
<name>A0ABU1XUB5_9GAMM</name>
<organism evidence="4 5">
    <name type="scientific">Luteimonas terrae</name>
    <dbReference type="NCBI Taxonomy" id="1530191"/>
    <lineage>
        <taxon>Bacteria</taxon>
        <taxon>Pseudomonadati</taxon>
        <taxon>Pseudomonadota</taxon>
        <taxon>Gammaproteobacteria</taxon>
        <taxon>Lysobacterales</taxon>
        <taxon>Lysobacteraceae</taxon>
        <taxon>Luteimonas</taxon>
    </lineage>
</organism>
<evidence type="ECO:0000256" key="2">
    <source>
        <dbReference type="SAM" id="SignalP"/>
    </source>
</evidence>
<dbReference type="PANTHER" id="PTHR37423:SF2">
    <property type="entry name" value="MEMBRANE-BOUND LYTIC MUREIN TRANSGLYCOSYLASE C"/>
    <property type="match status" value="1"/>
</dbReference>
<evidence type="ECO:0000256" key="1">
    <source>
        <dbReference type="ARBA" id="ARBA00007734"/>
    </source>
</evidence>
<dbReference type="InterPro" id="IPR008258">
    <property type="entry name" value="Transglycosylase_SLT_dom_1"/>
</dbReference>
<evidence type="ECO:0000313" key="4">
    <source>
        <dbReference type="EMBL" id="MDR7192359.1"/>
    </source>
</evidence>